<evidence type="ECO:0000313" key="2">
    <source>
        <dbReference type="EMBL" id="DAE03767.1"/>
    </source>
</evidence>
<proteinExistence type="predicted"/>
<organism evidence="2">
    <name type="scientific">Myoviridae sp. ctZNX6</name>
    <dbReference type="NCBI Taxonomy" id="2825127"/>
    <lineage>
        <taxon>Viruses</taxon>
        <taxon>Duplodnaviria</taxon>
        <taxon>Heunggongvirae</taxon>
        <taxon>Uroviricota</taxon>
        <taxon>Caudoviricetes</taxon>
    </lineage>
</organism>
<evidence type="ECO:0000256" key="1">
    <source>
        <dbReference type="SAM" id="MobiDB-lite"/>
    </source>
</evidence>
<feature type="region of interest" description="Disordered" evidence="1">
    <location>
        <begin position="49"/>
        <end position="80"/>
    </location>
</feature>
<name>A0A8S5P9A7_9CAUD</name>
<accession>A0A8S5P9A7</accession>
<sequence length="97" mass="10525">MYILLNNNAVAEIIPDEDPIFPGIPIEARYAPDFVAKLLHVADDTAVKQNQVYDPETGTFSDPPVPEPPEPGPDPEPEYISTADLDAAYMEGVNGVD</sequence>
<reference evidence="2" key="1">
    <citation type="journal article" date="2021" name="Proc. Natl. Acad. Sci. U.S.A.">
        <title>A Catalog of Tens of Thousands of Viruses from Human Metagenomes Reveals Hidden Associations with Chronic Diseases.</title>
        <authorList>
            <person name="Tisza M.J."/>
            <person name="Buck C.B."/>
        </authorList>
    </citation>
    <scope>NUCLEOTIDE SEQUENCE</scope>
    <source>
        <strain evidence="2">CtZNX6</strain>
    </source>
</reference>
<dbReference type="EMBL" id="BK015373">
    <property type="protein sequence ID" value="DAE03767.1"/>
    <property type="molecule type" value="Genomic_DNA"/>
</dbReference>
<feature type="compositionally biased region" description="Pro residues" evidence="1">
    <location>
        <begin position="63"/>
        <end position="74"/>
    </location>
</feature>
<protein>
    <submittedName>
        <fullName evidence="2">Uncharacterized protein</fullName>
    </submittedName>
</protein>